<dbReference type="Pfam" id="PF08281">
    <property type="entry name" value="Sigma70_r4_2"/>
    <property type="match status" value="1"/>
</dbReference>
<dbReference type="InterPro" id="IPR013249">
    <property type="entry name" value="RNA_pol_sigma70_r4_t2"/>
</dbReference>
<dbReference type="InterPro" id="IPR039425">
    <property type="entry name" value="RNA_pol_sigma-70-like"/>
</dbReference>
<gene>
    <name evidence="7" type="ORF">ACFFI0_25200</name>
</gene>
<evidence type="ECO:0000256" key="1">
    <source>
        <dbReference type="ARBA" id="ARBA00010641"/>
    </source>
</evidence>
<evidence type="ECO:0000256" key="4">
    <source>
        <dbReference type="ARBA" id="ARBA00023163"/>
    </source>
</evidence>
<dbReference type="InterPro" id="IPR013325">
    <property type="entry name" value="RNA_pol_sigma_r2"/>
</dbReference>
<reference evidence="7 8" key="1">
    <citation type="submission" date="2024-09" db="EMBL/GenBank/DDBJ databases">
        <authorList>
            <person name="Sun Q."/>
            <person name="Mori K."/>
        </authorList>
    </citation>
    <scope>NUCLEOTIDE SEQUENCE [LARGE SCALE GENOMIC DNA]</scope>
    <source>
        <strain evidence="7 8">CCM 7765</strain>
    </source>
</reference>
<protein>
    <submittedName>
        <fullName evidence="7">RNA polymerase sigma factor</fullName>
    </submittedName>
</protein>
<comment type="caution">
    <text evidence="7">The sequence shown here is derived from an EMBL/GenBank/DDBJ whole genome shotgun (WGS) entry which is preliminary data.</text>
</comment>
<proteinExistence type="inferred from homology"/>
<evidence type="ECO:0000313" key="8">
    <source>
        <dbReference type="Proteomes" id="UP001589774"/>
    </source>
</evidence>
<keyword evidence="4" id="KW-0804">Transcription</keyword>
<keyword evidence="2" id="KW-0805">Transcription regulation</keyword>
<keyword evidence="8" id="KW-1185">Reference proteome</keyword>
<feature type="domain" description="RNA polymerase sigma-70 region 2" evidence="5">
    <location>
        <begin position="23"/>
        <end position="86"/>
    </location>
</feature>
<dbReference type="Gene3D" id="1.10.1740.10">
    <property type="match status" value="1"/>
</dbReference>
<evidence type="ECO:0000256" key="3">
    <source>
        <dbReference type="ARBA" id="ARBA00023082"/>
    </source>
</evidence>
<dbReference type="InterPro" id="IPR013324">
    <property type="entry name" value="RNA_pol_sigma_r3/r4-like"/>
</dbReference>
<dbReference type="InterPro" id="IPR014284">
    <property type="entry name" value="RNA_pol_sigma-70_dom"/>
</dbReference>
<evidence type="ECO:0000259" key="6">
    <source>
        <dbReference type="Pfam" id="PF08281"/>
    </source>
</evidence>
<feature type="domain" description="RNA polymerase sigma factor 70 region 4 type 2" evidence="6">
    <location>
        <begin position="120"/>
        <end position="168"/>
    </location>
</feature>
<dbReference type="SUPFAM" id="SSF88659">
    <property type="entry name" value="Sigma3 and sigma4 domains of RNA polymerase sigma factors"/>
    <property type="match status" value="1"/>
</dbReference>
<evidence type="ECO:0000313" key="7">
    <source>
        <dbReference type="EMBL" id="MFC0321634.1"/>
    </source>
</evidence>
<evidence type="ECO:0000256" key="2">
    <source>
        <dbReference type="ARBA" id="ARBA00023015"/>
    </source>
</evidence>
<keyword evidence="3" id="KW-0731">Sigma factor</keyword>
<dbReference type="RefSeq" id="WP_013665767.1">
    <property type="nucleotide sequence ID" value="NZ_JBHLWO010000007.1"/>
</dbReference>
<dbReference type="SUPFAM" id="SSF88946">
    <property type="entry name" value="Sigma2 domain of RNA polymerase sigma factors"/>
    <property type="match status" value="1"/>
</dbReference>
<dbReference type="Gene3D" id="1.10.10.10">
    <property type="entry name" value="Winged helix-like DNA-binding domain superfamily/Winged helix DNA-binding domain"/>
    <property type="match status" value="1"/>
</dbReference>
<dbReference type="NCBIfam" id="TIGR02937">
    <property type="entry name" value="sigma70-ECF"/>
    <property type="match status" value="1"/>
</dbReference>
<dbReference type="InterPro" id="IPR007627">
    <property type="entry name" value="RNA_pol_sigma70_r2"/>
</dbReference>
<accession>A0ABV6HRX4</accession>
<evidence type="ECO:0000259" key="5">
    <source>
        <dbReference type="Pfam" id="PF04542"/>
    </source>
</evidence>
<dbReference type="EMBL" id="JBHLWO010000007">
    <property type="protein sequence ID" value="MFC0321634.1"/>
    <property type="molecule type" value="Genomic_DNA"/>
</dbReference>
<name>A0ABV6HRX4_9SPHI</name>
<dbReference type="PANTHER" id="PTHR43133">
    <property type="entry name" value="RNA POLYMERASE ECF-TYPE SIGMA FACTO"/>
    <property type="match status" value="1"/>
</dbReference>
<comment type="similarity">
    <text evidence="1">Belongs to the sigma-70 factor family. ECF subfamily.</text>
</comment>
<organism evidence="7 8">
    <name type="scientific">Olivibacter oleidegradans</name>
    <dbReference type="NCBI Taxonomy" id="760123"/>
    <lineage>
        <taxon>Bacteria</taxon>
        <taxon>Pseudomonadati</taxon>
        <taxon>Bacteroidota</taxon>
        <taxon>Sphingobacteriia</taxon>
        <taxon>Sphingobacteriales</taxon>
        <taxon>Sphingobacteriaceae</taxon>
        <taxon>Olivibacter</taxon>
    </lineage>
</organism>
<dbReference type="Pfam" id="PF04542">
    <property type="entry name" value="Sigma70_r2"/>
    <property type="match status" value="1"/>
</dbReference>
<sequence>MVNPPFQEDKKLQISEENYTSIFNAHWKKLYIIAYRRLQDVALAKDMVQEVFVYCWQQRATIQINTSIDTYLRTALQYQLIAHFRKMDIQDRAFSYLYQRMVEVHGQMPDLLTQHDLQAALNRELHQMPDTMREIFKLRIQDYSVDEIANSLNLAEKTVRNNISKGLHQLRKALAKDFPEDLSAICLVLYILLT</sequence>
<dbReference type="Proteomes" id="UP001589774">
    <property type="component" value="Unassembled WGS sequence"/>
</dbReference>
<dbReference type="PANTHER" id="PTHR43133:SF46">
    <property type="entry name" value="RNA POLYMERASE SIGMA-70 FACTOR ECF SUBFAMILY"/>
    <property type="match status" value="1"/>
</dbReference>
<dbReference type="InterPro" id="IPR036388">
    <property type="entry name" value="WH-like_DNA-bd_sf"/>
</dbReference>